<feature type="domain" description="PDZ" evidence="2">
    <location>
        <begin position="348"/>
        <end position="421"/>
    </location>
</feature>
<dbReference type="PRINTS" id="PR01760">
    <property type="entry name" value="DISHEVELLED"/>
</dbReference>
<dbReference type="CDD" id="cd06717">
    <property type="entry name" value="PDZ_Dishevelled-like"/>
    <property type="match status" value="1"/>
</dbReference>
<gene>
    <name evidence="3" type="ORF">DdX_00051</name>
</gene>
<feature type="region of interest" description="Disordered" evidence="1">
    <location>
        <begin position="671"/>
        <end position="744"/>
    </location>
</feature>
<dbReference type="Gene3D" id="2.30.42.10">
    <property type="match status" value="1"/>
</dbReference>
<feature type="region of interest" description="Disordered" evidence="1">
    <location>
        <begin position="473"/>
        <end position="511"/>
    </location>
</feature>
<dbReference type="Pfam" id="PF00595">
    <property type="entry name" value="PDZ"/>
    <property type="match status" value="1"/>
</dbReference>
<sequence>MDIRACFVRYLRTLSCVAKKPDDGNGYKAKKLRCCGCLKSDDKPFKTVELNRAEEIEAPQFGTDENLDTSISHGQTEESSSEHARPISRLKRFQCLDSLISGRVNPNIFRNFDSHSTPTQDSSSISTVGVYKICEESSQTTTGSSVDSTVASSTLISTTDYTTSSPSSAITVESMARRVRLRHWKHLRKKMRQKQGNRERNLAMSLNAAAAAQKQEGLQKASCEFPLKHRIVGFLRRTSHLSLTSGFSSDASYYLIGKILWGHRNRRVGAGGIMTPFEDSTIYTESDARLFSDDESRVSTSTDNITSVSRQHHNLYRRRRRQYHRRQPSRASSMSSMTETSMALEVITVTLNMDTVNFLGISIVGQSCSRGDNGIYVANVMPGGAVALDGRVEPGDMILQVNDISFENFTNDQAVEVLKEAVNKRGPIKLTVAKSFDGGRSNYFMVPSREPVRPIDTQAWVQHTNAVRGIMGSIPEGSEGAPTPIPGVRPGTSSSTTATSNGSGGGQTTVVGPGGTGMPYIAMPPPQEQLSIHTDKRLVVQTMAMPNSGLDEKLIAHVVNKITFTEQCYYVFGEQCAEFVRLRTASEEGSARGGYQQQQMPLHATIASTSGNGWVNQQQPHMHQIARSMVSEYASMPPMPSPYPGQPQQQYNMTGGNPYFQQAQIHHQINQHPRVGGPDSQASNNSNEGGNSSSGGGSSEQNRRKAVLPPAPSVSSSVPIHPGSVLPGGGQHYTTNQGRLAGQQPHPAIFMEERSEGKLSRFRIRNYNEDFFVDHL</sequence>
<dbReference type="FunFam" id="2.30.42.10:FF:000203">
    <property type="entry name" value="DiSHevelled related"/>
    <property type="match status" value="1"/>
</dbReference>
<feature type="compositionally biased region" description="Low complexity" evidence="1">
    <location>
        <begin position="491"/>
        <end position="501"/>
    </location>
</feature>
<dbReference type="InterPro" id="IPR015506">
    <property type="entry name" value="Dsh/Dvl-rel"/>
</dbReference>
<feature type="region of interest" description="Disordered" evidence="1">
    <location>
        <begin position="57"/>
        <end position="85"/>
    </location>
</feature>
<evidence type="ECO:0000256" key="1">
    <source>
        <dbReference type="SAM" id="MobiDB-lite"/>
    </source>
</evidence>
<comment type="caution">
    <text evidence="3">The sequence shown here is derived from an EMBL/GenBank/DDBJ whole genome shotgun (WGS) entry which is preliminary data.</text>
</comment>
<dbReference type="PANTHER" id="PTHR10878">
    <property type="entry name" value="SEGMENT POLARITY PROTEIN DISHEVELLED"/>
    <property type="match status" value="1"/>
</dbReference>
<dbReference type="InterPro" id="IPR008339">
    <property type="entry name" value="Dishevelled_fam"/>
</dbReference>
<proteinExistence type="predicted"/>
<dbReference type="InterPro" id="IPR001478">
    <property type="entry name" value="PDZ"/>
</dbReference>
<keyword evidence="4" id="KW-1185">Reference proteome</keyword>
<accession>A0AAD4RD05</accession>
<feature type="compositionally biased region" description="Polar residues" evidence="1">
    <location>
        <begin position="68"/>
        <end position="78"/>
    </location>
</feature>
<dbReference type="SMART" id="SM00228">
    <property type="entry name" value="PDZ"/>
    <property type="match status" value="1"/>
</dbReference>
<dbReference type="GO" id="GO:0005829">
    <property type="term" value="C:cytosol"/>
    <property type="evidence" value="ECO:0007669"/>
    <property type="project" value="TreeGrafter"/>
</dbReference>
<feature type="compositionally biased region" description="Low complexity" evidence="1">
    <location>
        <begin position="713"/>
        <end position="725"/>
    </location>
</feature>
<evidence type="ECO:0000313" key="3">
    <source>
        <dbReference type="EMBL" id="KAI1727910.1"/>
    </source>
</evidence>
<dbReference type="InterPro" id="IPR036034">
    <property type="entry name" value="PDZ_sf"/>
</dbReference>
<organism evidence="3 4">
    <name type="scientific">Ditylenchus destructor</name>
    <dbReference type="NCBI Taxonomy" id="166010"/>
    <lineage>
        <taxon>Eukaryota</taxon>
        <taxon>Metazoa</taxon>
        <taxon>Ecdysozoa</taxon>
        <taxon>Nematoda</taxon>
        <taxon>Chromadorea</taxon>
        <taxon>Rhabditida</taxon>
        <taxon>Tylenchina</taxon>
        <taxon>Tylenchomorpha</taxon>
        <taxon>Sphaerularioidea</taxon>
        <taxon>Anguinidae</taxon>
        <taxon>Anguininae</taxon>
        <taxon>Ditylenchus</taxon>
    </lineage>
</organism>
<dbReference type="GO" id="GO:0005109">
    <property type="term" value="F:frizzled binding"/>
    <property type="evidence" value="ECO:0007669"/>
    <property type="project" value="TreeGrafter"/>
</dbReference>
<dbReference type="Proteomes" id="UP001201812">
    <property type="component" value="Unassembled WGS sequence"/>
</dbReference>
<dbReference type="PANTHER" id="PTHR10878:SF25">
    <property type="entry name" value="SEGMENT POLARITY PROTEIN DISHEVELLED"/>
    <property type="match status" value="1"/>
</dbReference>
<dbReference type="SUPFAM" id="SSF50156">
    <property type="entry name" value="PDZ domain-like"/>
    <property type="match status" value="1"/>
</dbReference>
<evidence type="ECO:0000259" key="2">
    <source>
        <dbReference type="PROSITE" id="PS50106"/>
    </source>
</evidence>
<dbReference type="GO" id="GO:0060070">
    <property type="term" value="P:canonical Wnt signaling pathway"/>
    <property type="evidence" value="ECO:0007669"/>
    <property type="project" value="TreeGrafter"/>
</dbReference>
<feature type="compositionally biased region" description="Low complexity" evidence="1">
    <location>
        <begin position="680"/>
        <end position="691"/>
    </location>
</feature>
<evidence type="ECO:0000313" key="4">
    <source>
        <dbReference type="Proteomes" id="UP001201812"/>
    </source>
</evidence>
<dbReference type="AlphaFoldDB" id="A0AAD4RD05"/>
<dbReference type="EMBL" id="JAKKPZ010000001">
    <property type="protein sequence ID" value="KAI1727910.1"/>
    <property type="molecule type" value="Genomic_DNA"/>
</dbReference>
<feature type="region of interest" description="Disordered" evidence="1">
    <location>
        <begin position="636"/>
        <end position="657"/>
    </location>
</feature>
<feature type="compositionally biased region" description="Gly residues" evidence="1">
    <location>
        <begin position="502"/>
        <end position="511"/>
    </location>
</feature>
<reference evidence="3" key="1">
    <citation type="submission" date="2022-01" db="EMBL/GenBank/DDBJ databases">
        <title>Genome Sequence Resource for Two Populations of Ditylenchus destructor, the Migratory Endoparasitic Phytonematode.</title>
        <authorList>
            <person name="Zhang H."/>
            <person name="Lin R."/>
            <person name="Xie B."/>
        </authorList>
    </citation>
    <scope>NUCLEOTIDE SEQUENCE</scope>
    <source>
        <strain evidence="3">BazhouSP</strain>
    </source>
</reference>
<dbReference type="PROSITE" id="PS50106">
    <property type="entry name" value="PDZ"/>
    <property type="match status" value="1"/>
</dbReference>
<name>A0AAD4RD05_9BILA</name>
<protein>
    <submittedName>
        <fullName evidence="3">PDZ domain (Also known as DHR or GLGF) domain-containing protein</fullName>
    </submittedName>
</protein>